<dbReference type="AlphaFoldDB" id="A0A1V3L6U9"/>
<feature type="domain" description="Trimeric autotransporter adhesin YadA-like stalk" evidence="13">
    <location>
        <begin position="230"/>
        <end position="267"/>
    </location>
</feature>
<dbReference type="GO" id="GO:0009279">
    <property type="term" value="C:cell outer membrane"/>
    <property type="evidence" value="ECO:0007669"/>
    <property type="project" value="UniProtKB-SubCell"/>
</dbReference>
<organism evidence="15 16">
    <name type="scientific">Rodentibacter ratti</name>
    <dbReference type="NCBI Taxonomy" id="1906745"/>
    <lineage>
        <taxon>Bacteria</taxon>
        <taxon>Pseudomonadati</taxon>
        <taxon>Pseudomonadota</taxon>
        <taxon>Gammaproteobacteria</taxon>
        <taxon>Pasteurellales</taxon>
        <taxon>Pasteurellaceae</taxon>
        <taxon>Rodentibacter</taxon>
    </lineage>
</organism>
<dbReference type="InterPro" id="IPR008640">
    <property type="entry name" value="Adhesin_Head_dom"/>
</dbReference>
<dbReference type="SUPFAM" id="SSF101967">
    <property type="entry name" value="Adhesin YadA, collagen-binding domain"/>
    <property type="match status" value="1"/>
</dbReference>
<evidence type="ECO:0000256" key="8">
    <source>
        <dbReference type="ARBA" id="ARBA00022927"/>
    </source>
</evidence>
<dbReference type="InterPro" id="IPR037174">
    <property type="entry name" value="Trimeric_adhesin"/>
</dbReference>
<keyword evidence="7" id="KW-0732">Signal</keyword>
<evidence type="ECO:0000256" key="9">
    <source>
        <dbReference type="ARBA" id="ARBA00023136"/>
    </source>
</evidence>
<feature type="domain" description="Trimeric autotransporter adhesin YadA-like C-terminal membrane anchor" evidence="11">
    <location>
        <begin position="492"/>
        <end position="552"/>
    </location>
</feature>
<keyword evidence="10" id="KW-0998">Cell outer membrane</keyword>
<dbReference type="Pfam" id="PF13018">
    <property type="entry name" value="ESPR"/>
    <property type="match status" value="1"/>
</dbReference>
<evidence type="ECO:0000256" key="7">
    <source>
        <dbReference type="ARBA" id="ARBA00022729"/>
    </source>
</evidence>
<dbReference type="GO" id="GO:0009986">
    <property type="term" value="C:cell surface"/>
    <property type="evidence" value="ECO:0007669"/>
    <property type="project" value="UniProtKB-SubCell"/>
</dbReference>
<keyword evidence="9" id="KW-0472">Membrane</keyword>
<dbReference type="Pfam" id="PF05658">
    <property type="entry name" value="YadA_head"/>
    <property type="match status" value="2"/>
</dbReference>
<dbReference type="InterPro" id="IPR008635">
    <property type="entry name" value="Coiled_stalk_dom"/>
</dbReference>
<feature type="domain" description="Trimeric autotransporter adhesin YadA-like head" evidence="12">
    <location>
        <begin position="133"/>
        <end position="159"/>
    </location>
</feature>
<keyword evidence="5" id="KW-1134">Transmembrane beta strand</keyword>
<accession>A0A1V3L6U9</accession>
<dbReference type="GO" id="GO:0015031">
    <property type="term" value="P:protein transport"/>
    <property type="evidence" value="ECO:0007669"/>
    <property type="project" value="UniProtKB-KW"/>
</dbReference>
<evidence type="ECO:0008006" key="17">
    <source>
        <dbReference type="Google" id="ProtNLM"/>
    </source>
</evidence>
<evidence type="ECO:0000259" key="11">
    <source>
        <dbReference type="Pfam" id="PF03895"/>
    </source>
</evidence>
<evidence type="ECO:0000259" key="12">
    <source>
        <dbReference type="Pfam" id="PF05658"/>
    </source>
</evidence>
<dbReference type="InterPro" id="IPR005594">
    <property type="entry name" value="YadA_C"/>
</dbReference>
<sequence length="552" mass="56677">MNRVFKVIFNHATQSWVAVSELQKAKSKTKSLSLGSNIVRQSSPMLKFSLISSGLLLASGQVMAVTGTVGSSTTGQCYSDTASKSIVCGDSPKVSESIVIGFGANANAEGGYAIGHGADAERGSLAFGSGANAIGDRSGALGTMATATHDYSWALGYDSRASGVAAVAIGMFSTAMHNYSVALGSSSLTEDVVGTKSAEINSIQYGDFAGDTPFATVSVGNKDYGEKRTITNVAAGRITATSTDAINGSQLYIIADKLSKDINAAKVKVVGGEGVTVASNSDANGTVYTVTVNTNNTAIKIDTSGNITANTGKITPADDAGKVAAQNEKGAKLATVDNVAESINSAGWVVNTGKAADQNSFDTAASNHQATKISAGSKVNFQAGKNMEVKRDGENIIYATSDNVSFNTVTVGNTKITNDGVSIVNGPSMTKDGIDAGGHRITNVKPGRPGTTDAVNMQQLRDATINIHNQLNKMDKRRKAGHASGLAVAGLMQAYREGQSAVTAGVAQYQNQTAVAVGYSRIADSGKYGVKAAFTANTQGEVGGTLSAGYFW</sequence>
<keyword evidence="6" id="KW-0812">Transmembrane</keyword>
<dbReference type="EMBL" id="MLAH01000020">
    <property type="protein sequence ID" value="OOF85595.1"/>
    <property type="molecule type" value="Genomic_DNA"/>
</dbReference>
<keyword evidence="4" id="KW-0813">Transport</keyword>
<evidence type="ECO:0000256" key="2">
    <source>
        <dbReference type="ARBA" id="ARBA00004442"/>
    </source>
</evidence>
<dbReference type="Gene3D" id="2.150.10.10">
    <property type="entry name" value="Serralysin-like metalloprotease, C-terminal"/>
    <property type="match status" value="1"/>
</dbReference>
<reference evidence="15 16" key="1">
    <citation type="submission" date="2016-10" db="EMBL/GenBank/DDBJ databases">
        <title>Rodentibacter gen. nov. and new species.</title>
        <authorList>
            <person name="Christensen H."/>
        </authorList>
    </citation>
    <scope>NUCLEOTIDE SEQUENCE [LARGE SCALE GENOMIC DNA]</scope>
    <source>
        <strain evidence="15 16">Ppn157</strain>
    </source>
</reference>
<dbReference type="SUPFAM" id="SSF54523">
    <property type="entry name" value="Pili subunits"/>
    <property type="match status" value="1"/>
</dbReference>
<evidence type="ECO:0000256" key="3">
    <source>
        <dbReference type="ARBA" id="ARBA00005848"/>
    </source>
</evidence>
<dbReference type="InterPro" id="IPR045584">
    <property type="entry name" value="Pilin-like"/>
</dbReference>
<evidence type="ECO:0000313" key="16">
    <source>
        <dbReference type="Proteomes" id="UP000189549"/>
    </source>
</evidence>
<feature type="domain" description="ESPR" evidence="14">
    <location>
        <begin position="1"/>
        <end position="43"/>
    </location>
</feature>
<comment type="caution">
    <text evidence="15">The sequence shown here is derived from an EMBL/GenBank/DDBJ whole genome shotgun (WGS) entry which is preliminary data.</text>
</comment>
<comment type="similarity">
    <text evidence="3">Belongs to the autotransporter-2 (AT-2) (TC 1.B.40) family.</text>
</comment>
<evidence type="ECO:0000256" key="4">
    <source>
        <dbReference type="ARBA" id="ARBA00022448"/>
    </source>
</evidence>
<evidence type="ECO:0000256" key="5">
    <source>
        <dbReference type="ARBA" id="ARBA00022452"/>
    </source>
</evidence>
<evidence type="ECO:0000313" key="15">
    <source>
        <dbReference type="EMBL" id="OOF85595.1"/>
    </source>
</evidence>
<comment type="subcellular location">
    <subcellularLocation>
        <location evidence="2">Cell outer membrane</location>
    </subcellularLocation>
    <subcellularLocation>
        <location evidence="1">Cell surface</location>
    </subcellularLocation>
</comment>
<dbReference type="Gene3D" id="1.20.5.170">
    <property type="match status" value="1"/>
</dbReference>
<gene>
    <name evidence="15" type="ORF">BKG93_04290</name>
</gene>
<dbReference type="CDD" id="cd12820">
    <property type="entry name" value="LbR_YadA-like"/>
    <property type="match status" value="1"/>
</dbReference>
<dbReference type="Pfam" id="PF03895">
    <property type="entry name" value="YadA_anchor"/>
    <property type="match status" value="1"/>
</dbReference>
<dbReference type="Pfam" id="PF05662">
    <property type="entry name" value="YadA_stalk"/>
    <property type="match status" value="2"/>
</dbReference>
<evidence type="ECO:0000256" key="10">
    <source>
        <dbReference type="ARBA" id="ARBA00023237"/>
    </source>
</evidence>
<dbReference type="InterPro" id="IPR024973">
    <property type="entry name" value="ESPR"/>
</dbReference>
<proteinExistence type="inferred from homology"/>
<feature type="domain" description="Trimeric autotransporter adhesin YadA-like head" evidence="12">
    <location>
        <begin position="161"/>
        <end position="187"/>
    </location>
</feature>
<evidence type="ECO:0000256" key="6">
    <source>
        <dbReference type="ARBA" id="ARBA00022692"/>
    </source>
</evidence>
<evidence type="ECO:0000256" key="1">
    <source>
        <dbReference type="ARBA" id="ARBA00004241"/>
    </source>
</evidence>
<feature type="domain" description="Trimeric autotransporter adhesin YadA-like stalk" evidence="13">
    <location>
        <begin position="440"/>
        <end position="472"/>
    </location>
</feature>
<dbReference type="Proteomes" id="UP000189549">
    <property type="component" value="Unassembled WGS sequence"/>
</dbReference>
<name>A0A1V3L6U9_9PAST</name>
<evidence type="ECO:0000259" key="14">
    <source>
        <dbReference type="Pfam" id="PF13018"/>
    </source>
</evidence>
<evidence type="ECO:0000259" key="13">
    <source>
        <dbReference type="Pfam" id="PF05662"/>
    </source>
</evidence>
<protein>
    <recommendedName>
        <fullName evidence="17">Adhesin</fullName>
    </recommendedName>
</protein>
<dbReference type="RefSeq" id="WP_077475634.1">
    <property type="nucleotide sequence ID" value="NZ_MLAH01000020.1"/>
</dbReference>
<dbReference type="Gene3D" id="3.90.1780.10">
    <property type="entry name" value="Trimeric adhesin"/>
    <property type="match status" value="1"/>
</dbReference>
<keyword evidence="8" id="KW-0653">Protein transport</keyword>
<dbReference type="InterPro" id="IPR011049">
    <property type="entry name" value="Serralysin-like_metalloprot_C"/>
</dbReference>
<dbReference type="Gene3D" id="2.20.70.140">
    <property type="match status" value="1"/>
</dbReference>
<dbReference type="Gene3D" id="3.30.1300.30">
    <property type="entry name" value="GSPII I/J protein-like"/>
    <property type="match status" value="1"/>
</dbReference>